<reference evidence="2" key="1">
    <citation type="submission" date="2023-10" db="EMBL/GenBank/DDBJ databases">
        <title>Genome assemblies of two species of porcelain crab, Petrolisthes cinctipes and Petrolisthes manimaculis (Anomura: Porcellanidae).</title>
        <authorList>
            <person name="Angst P."/>
        </authorList>
    </citation>
    <scope>NUCLEOTIDE SEQUENCE</scope>
    <source>
        <strain evidence="2">PB745_01</strain>
        <tissue evidence="2">Gill</tissue>
    </source>
</reference>
<feature type="region of interest" description="Disordered" evidence="1">
    <location>
        <begin position="1"/>
        <end position="22"/>
    </location>
</feature>
<organism evidence="2 3">
    <name type="scientific">Petrolisthes cinctipes</name>
    <name type="common">Flat porcelain crab</name>
    <dbReference type="NCBI Taxonomy" id="88211"/>
    <lineage>
        <taxon>Eukaryota</taxon>
        <taxon>Metazoa</taxon>
        <taxon>Ecdysozoa</taxon>
        <taxon>Arthropoda</taxon>
        <taxon>Crustacea</taxon>
        <taxon>Multicrustacea</taxon>
        <taxon>Malacostraca</taxon>
        <taxon>Eumalacostraca</taxon>
        <taxon>Eucarida</taxon>
        <taxon>Decapoda</taxon>
        <taxon>Pleocyemata</taxon>
        <taxon>Anomura</taxon>
        <taxon>Galatheoidea</taxon>
        <taxon>Porcellanidae</taxon>
        <taxon>Petrolisthes</taxon>
    </lineage>
</organism>
<gene>
    <name evidence="2" type="ORF">Pcinc_036149</name>
</gene>
<protein>
    <submittedName>
        <fullName evidence="2">Uncharacterized protein</fullName>
    </submittedName>
</protein>
<evidence type="ECO:0000313" key="2">
    <source>
        <dbReference type="EMBL" id="KAK3857612.1"/>
    </source>
</evidence>
<proteinExistence type="predicted"/>
<accession>A0AAE1BWP6</accession>
<keyword evidence="3" id="KW-1185">Reference proteome</keyword>
<evidence type="ECO:0000256" key="1">
    <source>
        <dbReference type="SAM" id="MobiDB-lite"/>
    </source>
</evidence>
<sequence length="104" mass="11598">MLALGVSRQVVPPGGRPMVPPPSPFTTICTHYTIFTPTSLHWPTQPAQVTREDMVAEGVGSARLVRILEKPLHLVHHNTGDIWRPAYHVHPPSEHHKSLLDPRP</sequence>
<dbReference type="AlphaFoldDB" id="A0AAE1BWP6"/>
<evidence type="ECO:0000313" key="3">
    <source>
        <dbReference type="Proteomes" id="UP001286313"/>
    </source>
</evidence>
<comment type="caution">
    <text evidence="2">The sequence shown here is derived from an EMBL/GenBank/DDBJ whole genome shotgun (WGS) entry which is preliminary data.</text>
</comment>
<dbReference type="EMBL" id="JAWQEG010005563">
    <property type="protein sequence ID" value="KAK3857612.1"/>
    <property type="molecule type" value="Genomic_DNA"/>
</dbReference>
<dbReference type="Proteomes" id="UP001286313">
    <property type="component" value="Unassembled WGS sequence"/>
</dbReference>
<name>A0AAE1BWP6_PETCI</name>